<evidence type="ECO:0000256" key="10">
    <source>
        <dbReference type="ARBA" id="ARBA00023136"/>
    </source>
</evidence>
<keyword evidence="20" id="KW-1185">Reference proteome</keyword>
<proteinExistence type="inferred from homology"/>
<evidence type="ECO:0000256" key="5">
    <source>
        <dbReference type="ARBA" id="ARBA00022496"/>
    </source>
</evidence>
<sequence length="694" mass="79106">MKKFYIKRLLLISLVVNSILQGAQKTTNLGDVFVSANKIEENIKDIPQSITVIDKEIIDEKGIKNVADVINEIPNMYISPSHGGALNFRGLNTSMFTNNNPVVIYIDGIPTTDRNSFDVSLQNIERIEILRGPQGTLYGKDAIGGVINVITKEPNNITSGSINLEYGSNNYKLTTFDISTPIIENKLFFNLNGSISSDDGWVKNNYNKDDNASKQKEKRFNTTFLYKVNDKLSTKLVLKKEKTKNYWGNDLGIANATSLNQFKREDAKNTSFDMPSIEKNDIDSQSLNIKYEEDKYILNFLTTHKKNRFDSIFDADFTSENAYDGSYMQRDMTNDTYTGEVRLTNGKNSNFKWIGGLYFDTEERKYNPYLMDYYFNNSLFMSGNAVSSADSSTKAIFAQTMIPINDKVELTLGGRYQKIKKTIDMTVFNYAMGIGKSSFDFDSEKTWNTFLPKVALSYKINDNFSSYISFSKGYMPGGFNNYASSSNEKQNLFDPQKSTNYELGIKAQLKDFIFSASIFRMDIKDIHVYRQVLGNYYTDNAQKAYSQGVEFDFTYFINDNIELSGAVGLIDTKYESFDAGDYDFSNNKIENTPSHTANISISYHHPKGFYARADLKNQGSLYFYDDRQKKFLKNDGYTTLDTKLGYKTSNWDIYAYVKNLTDTEYITYYNSNSMVSLASFGDSRIIGVGLKYKF</sequence>
<dbReference type="PROSITE" id="PS52016">
    <property type="entry name" value="TONB_DEPENDENT_REC_3"/>
    <property type="match status" value="1"/>
</dbReference>
<reference evidence="18 21" key="2">
    <citation type="submission" date="2018-08" db="EMBL/GenBank/DDBJ databases">
        <title>Complete genome of the Arcobacter molluscorum type strain LMG 25693.</title>
        <authorList>
            <person name="Miller W.G."/>
            <person name="Yee E."/>
            <person name="Bono J.L."/>
        </authorList>
    </citation>
    <scope>NUCLEOTIDE SEQUENCE [LARGE SCALE GENOMIC DNA]</scope>
    <source>
        <strain evidence="18 21">CECT 7696</strain>
    </source>
</reference>
<dbReference type="KEGG" id="amol:AMOL_0367"/>
<evidence type="ECO:0000256" key="6">
    <source>
        <dbReference type="ARBA" id="ARBA00022692"/>
    </source>
</evidence>
<keyword evidence="8" id="KW-0406">Ion transport</keyword>
<evidence type="ECO:0000256" key="4">
    <source>
        <dbReference type="ARBA" id="ARBA00022452"/>
    </source>
</evidence>
<evidence type="ECO:0000256" key="15">
    <source>
        <dbReference type="SAM" id="SignalP"/>
    </source>
</evidence>
<dbReference type="Pfam" id="PF07715">
    <property type="entry name" value="Plug"/>
    <property type="match status" value="1"/>
</dbReference>
<keyword evidence="5" id="KW-0410">Iron transport</keyword>
<keyword evidence="3 13" id="KW-0813">Transport</keyword>
<dbReference type="Proteomes" id="UP000262712">
    <property type="component" value="Chromosome"/>
</dbReference>
<dbReference type="GO" id="GO:0015343">
    <property type="term" value="F:siderophore-iron transmembrane transporter activity"/>
    <property type="evidence" value="ECO:0007669"/>
    <property type="project" value="InterPro"/>
</dbReference>
<dbReference type="GO" id="GO:0015891">
    <property type="term" value="P:siderophore transport"/>
    <property type="evidence" value="ECO:0007669"/>
    <property type="project" value="InterPro"/>
</dbReference>
<keyword evidence="10 13" id="KW-0472">Membrane</keyword>
<dbReference type="GO" id="GO:0009279">
    <property type="term" value="C:cell outer membrane"/>
    <property type="evidence" value="ECO:0007669"/>
    <property type="project" value="UniProtKB-SubCell"/>
</dbReference>
<keyword evidence="6 13" id="KW-0812">Transmembrane</keyword>
<feature type="signal peptide" evidence="15">
    <location>
        <begin position="1"/>
        <end position="22"/>
    </location>
</feature>
<evidence type="ECO:0000256" key="8">
    <source>
        <dbReference type="ARBA" id="ARBA00023065"/>
    </source>
</evidence>
<keyword evidence="4 13" id="KW-1134">Transmembrane beta strand</keyword>
<dbReference type="NCBIfam" id="TIGR01783">
    <property type="entry name" value="TonB-siderophor"/>
    <property type="match status" value="1"/>
</dbReference>
<keyword evidence="11 19" id="KW-0675">Receptor</keyword>
<evidence type="ECO:0000256" key="11">
    <source>
        <dbReference type="ARBA" id="ARBA00023170"/>
    </source>
</evidence>
<feature type="domain" description="TonB-dependent receptor plug" evidence="17">
    <location>
        <begin position="43"/>
        <end position="146"/>
    </location>
</feature>
<name>A0A2G1DK37_9BACT</name>
<evidence type="ECO:0000256" key="14">
    <source>
        <dbReference type="RuleBase" id="RU003357"/>
    </source>
</evidence>
<evidence type="ECO:0000256" key="7">
    <source>
        <dbReference type="ARBA" id="ARBA00023004"/>
    </source>
</evidence>
<evidence type="ECO:0000259" key="16">
    <source>
        <dbReference type="Pfam" id="PF00593"/>
    </source>
</evidence>
<evidence type="ECO:0000256" key="1">
    <source>
        <dbReference type="ARBA" id="ARBA00004571"/>
    </source>
</evidence>
<evidence type="ECO:0000256" key="3">
    <source>
        <dbReference type="ARBA" id="ARBA00022448"/>
    </source>
</evidence>
<evidence type="ECO:0000313" key="21">
    <source>
        <dbReference type="Proteomes" id="UP000262712"/>
    </source>
</evidence>
<dbReference type="InterPro" id="IPR000531">
    <property type="entry name" value="Beta-barrel_TonB"/>
</dbReference>
<protein>
    <submittedName>
        <fullName evidence="19">TonB-dependent siderophore receptor</fullName>
    </submittedName>
</protein>
<dbReference type="InterPro" id="IPR036942">
    <property type="entry name" value="Beta-barrel_TonB_sf"/>
</dbReference>
<dbReference type="AlphaFoldDB" id="A0A2G1DK37"/>
<feature type="chain" id="PRO_5044573605" evidence="15">
    <location>
        <begin position="23"/>
        <end position="694"/>
    </location>
</feature>
<dbReference type="GO" id="GO:0038023">
    <property type="term" value="F:signaling receptor activity"/>
    <property type="evidence" value="ECO:0007669"/>
    <property type="project" value="InterPro"/>
</dbReference>
<evidence type="ECO:0000256" key="12">
    <source>
        <dbReference type="ARBA" id="ARBA00023237"/>
    </source>
</evidence>
<dbReference type="EMBL" id="CP032098">
    <property type="protein sequence ID" value="AXX91383.1"/>
    <property type="molecule type" value="Genomic_DNA"/>
</dbReference>
<dbReference type="EMBL" id="NXFY01000003">
    <property type="protein sequence ID" value="PHO18868.1"/>
    <property type="molecule type" value="Genomic_DNA"/>
</dbReference>
<keyword evidence="9 14" id="KW-0798">TonB box</keyword>
<dbReference type="Proteomes" id="UP000221222">
    <property type="component" value="Unassembled WGS sequence"/>
</dbReference>
<keyword evidence="15" id="KW-0732">Signal</keyword>
<feature type="domain" description="TonB-dependent receptor-like beta-barrel" evidence="16">
    <location>
        <begin position="249"/>
        <end position="660"/>
    </location>
</feature>
<accession>A0A2G1DK37</accession>
<dbReference type="Gene3D" id="2.40.170.20">
    <property type="entry name" value="TonB-dependent receptor, beta-barrel domain"/>
    <property type="match status" value="1"/>
</dbReference>
<gene>
    <name evidence="18" type="ORF">AMOL_0367</name>
    <name evidence="19" type="ORF">CPU12_03135</name>
</gene>
<dbReference type="InterPro" id="IPR010105">
    <property type="entry name" value="TonB_sidphr_rcpt"/>
</dbReference>
<evidence type="ECO:0000313" key="18">
    <source>
        <dbReference type="EMBL" id="AXX91383.1"/>
    </source>
</evidence>
<dbReference type="CDD" id="cd01347">
    <property type="entry name" value="ligand_gated_channel"/>
    <property type="match status" value="1"/>
</dbReference>
<evidence type="ECO:0000256" key="9">
    <source>
        <dbReference type="ARBA" id="ARBA00023077"/>
    </source>
</evidence>
<evidence type="ECO:0000313" key="19">
    <source>
        <dbReference type="EMBL" id="PHO18868.1"/>
    </source>
</evidence>
<comment type="subcellular location">
    <subcellularLocation>
        <location evidence="1 13">Cell outer membrane</location>
        <topology evidence="1 13">Multi-pass membrane protein</topology>
    </subcellularLocation>
</comment>
<dbReference type="InterPro" id="IPR039426">
    <property type="entry name" value="TonB-dep_rcpt-like"/>
</dbReference>
<dbReference type="InterPro" id="IPR012910">
    <property type="entry name" value="Plug_dom"/>
</dbReference>
<dbReference type="PANTHER" id="PTHR32552">
    <property type="entry name" value="FERRICHROME IRON RECEPTOR-RELATED"/>
    <property type="match status" value="1"/>
</dbReference>
<evidence type="ECO:0000256" key="2">
    <source>
        <dbReference type="ARBA" id="ARBA00009810"/>
    </source>
</evidence>
<evidence type="ECO:0000259" key="17">
    <source>
        <dbReference type="Pfam" id="PF07715"/>
    </source>
</evidence>
<dbReference type="SUPFAM" id="SSF56935">
    <property type="entry name" value="Porins"/>
    <property type="match status" value="1"/>
</dbReference>
<evidence type="ECO:0000256" key="13">
    <source>
        <dbReference type="PROSITE-ProRule" id="PRU01360"/>
    </source>
</evidence>
<keyword evidence="7" id="KW-0408">Iron</keyword>
<dbReference type="Pfam" id="PF00593">
    <property type="entry name" value="TonB_dep_Rec_b-barrel"/>
    <property type="match status" value="1"/>
</dbReference>
<evidence type="ECO:0000313" key="20">
    <source>
        <dbReference type="Proteomes" id="UP000221222"/>
    </source>
</evidence>
<reference evidence="19 20" key="1">
    <citation type="submission" date="2017-09" db="EMBL/GenBank/DDBJ databases">
        <title>Arcobacter canalis sp. nov., a new species isolated from a water canal contaminated with urban sewage.</title>
        <authorList>
            <person name="Perez-Cataluna A."/>
            <person name="Salas-Masso N."/>
            <person name="Figueras M.J."/>
        </authorList>
    </citation>
    <scope>NUCLEOTIDE SEQUENCE [LARGE SCALE GENOMIC DNA]</scope>
    <source>
        <strain evidence="19 20">F98-3</strain>
    </source>
</reference>
<dbReference type="PANTHER" id="PTHR32552:SF81">
    <property type="entry name" value="TONB-DEPENDENT OUTER MEMBRANE RECEPTOR"/>
    <property type="match status" value="1"/>
</dbReference>
<organism evidence="19 20">
    <name type="scientific">Malaciobacter molluscorum LMG 25693</name>
    <dbReference type="NCBI Taxonomy" id="870501"/>
    <lineage>
        <taxon>Bacteria</taxon>
        <taxon>Pseudomonadati</taxon>
        <taxon>Campylobacterota</taxon>
        <taxon>Epsilonproteobacteria</taxon>
        <taxon>Campylobacterales</taxon>
        <taxon>Arcobacteraceae</taxon>
        <taxon>Malaciobacter</taxon>
    </lineage>
</organism>
<comment type="similarity">
    <text evidence="2 13 14">Belongs to the TonB-dependent receptor family.</text>
</comment>
<dbReference type="RefSeq" id="WP_099341627.1">
    <property type="nucleotide sequence ID" value="NZ_CP032098.1"/>
</dbReference>
<keyword evidence="12 13" id="KW-0998">Cell outer membrane</keyword>